<organism evidence="1 2">
    <name type="scientific">Dreissena polymorpha</name>
    <name type="common">Zebra mussel</name>
    <name type="synonym">Mytilus polymorpha</name>
    <dbReference type="NCBI Taxonomy" id="45954"/>
    <lineage>
        <taxon>Eukaryota</taxon>
        <taxon>Metazoa</taxon>
        <taxon>Spiralia</taxon>
        <taxon>Lophotrochozoa</taxon>
        <taxon>Mollusca</taxon>
        <taxon>Bivalvia</taxon>
        <taxon>Autobranchia</taxon>
        <taxon>Heteroconchia</taxon>
        <taxon>Euheterodonta</taxon>
        <taxon>Imparidentia</taxon>
        <taxon>Neoheterodontei</taxon>
        <taxon>Myida</taxon>
        <taxon>Dreissenoidea</taxon>
        <taxon>Dreissenidae</taxon>
        <taxon>Dreissena</taxon>
    </lineage>
</organism>
<evidence type="ECO:0000313" key="1">
    <source>
        <dbReference type="EMBL" id="KAH3887549.1"/>
    </source>
</evidence>
<protein>
    <submittedName>
        <fullName evidence="1">Uncharacterized protein</fullName>
    </submittedName>
</protein>
<name>A0A9D4S051_DREPO</name>
<dbReference type="AlphaFoldDB" id="A0A9D4S051"/>
<comment type="caution">
    <text evidence="1">The sequence shown here is derived from an EMBL/GenBank/DDBJ whole genome shotgun (WGS) entry which is preliminary data.</text>
</comment>
<dbReference type="Proteomes" id="UP000828390">
    <property type="component" value="Unassembled WGS sequence"/>
</dbReference>
<sequence>MKRDLSVFPISKNVASRVFTRKTAPPTGGNVFQRTRTTFKLNQHIIRTNILTNFKLDRDIIGTTLLTKFHESRKRNVPSGTDDGQRLVTKAHPSNQINILTKFHKDWMKTVTSTVYTNKLLTELINILTKFHKDWMKTVTATVYTSVGLKSPSVTSSRLGAIVSPPVLTGRFPFGPAGLTRMSVLTTGKM</sequence>
<keyword evidence="2" id="KW-1185">Reference proteome</keyword>
<accession>A0A9D4S051</accession>
<reference evidence="1" key="2">
    <citation type="submission" date="2020-11" db="EMBL/GenBank/DDBJ databases">
        <authorList>
            <person name="McCartney M.A."/>
            <person name="Auch B."/>
            <person name="Kono T."/>
            <person name="Mallez S."/>
            <person name="Becker A."/>
            <person name="Gohl D.M."/>
            <person name="Silverstein K.A.T."/>
            <person name="Koren S."/>
            <person name="Bechman K.B."/>
            <person name="Herman A."/>
            <person name="Abrahante J.E."/>
            <person name="Garbe J."/>
        </authorList>
    </citation>
    <scope>NUCLEOTIDE SEQUENCE</scope>
    <source>
        <strain evidence="1">Duluth1</strain>
        <tissue evidence="1">Whole animal</tissue>
    </source>
</reference>
<reference evidence="1" key="1">
    <citation type="journal article" date="2019" name="bioRxiv">
        <title>The Genome of the Zebra Mussel, Dreissena polymorpha: A Resource for Invasive Species Research.</title>
        <authorList>
            <person name="McCartney M.A."/>
            <person name="Auch B."/>
            <person name="Kono T."/>
            <person name="Mallez S."/>
            <person name="Zhang Y."/>
            <person name="Obille A."/>
            <person name="Becker A."/>
            <person name="Abrahante J.E."/>
            <person name="Garbe J."/>
            <person name="Badalamenti J.P."/>
            <person name="Herman A."/>
            <person name="Mangelson H."/>
            <person name="Liachko I."/>
            <person name="Sullivan S."/>
            <person name="Sone E.D."/>
            <person name="Koren S."/>
            <person name="Silverstein K.A.T."/>
            <person name="Beckman K.B."/>
            <person name="Gohl D.M."/>
        </authorList>
    </citation>
    <scope>NUCLEOTIDE SEQUENCE</scope>
    <source>
        <strain evidence="1">Duluth1</strain>
        <tissue evidence="1">Whole animal</tissue>
    </source>
</reference>
<gene>
    <name evidence="1" type="ORF">DPMN_011566</name>
</gene>
<evidence type="ECO:0000313" key="2">
    <source>
        <dbReference type="Proteomes" id="UP000828390"/>
    </source>
</evidence>
<proteinExistence type="predicted"/>
<dbReference type="EMBL" id="JAIWYP010000001">
    <property type="protein sequence ID" value="KAH3887549.1"/>
    <property type="molecule type" value="Genomic_DNA"/>
</dbReference>